<keyword evidence="5" id="KW-1185">Reference proteome</keyword>
<dbReference type="GO" id="GO:0030246">
    <property type="term" value="F:carbohydrate binding"/>
    <property type="evidence" value="ECO:0007669"/>
    <property type="project" value="InterPro"/>
</dbReference>
<dbReference type="Pfam" id="PF01263">
    <property type="entry name" value="Aldose_epim"/>
    <property type="match status" value="1"/>
</dbReference>
<proteinExistence type="predicted"/>
<dbReference type="InterPro" id="IPR008183">
    <property type="entry name" value="Aldose_1/G6P_1-epimerase"/>
</dbReference>
<comment type="subunit">
    <text evidence="2">Monomer.</text>
</comment>
<gene>
    <name evidence="4" type="ORF">CLV58_102124</name>
</gene>
<dbReference type="Gene3D" id="2.70.98.10">
    <property type="match status" value="1"/>
</dbReference>
<organism evidence="4 5">
    <name type="scientific">Spirosoma oryzae</name>
    <dbReference type="NCBI Taxonomy" id="1469603"/>
    <lineage>
        <taxon>Bacteria</taxon>
        <taxon>Pseudomonadati</taxon>
        <taxon>Bacteroidota</taxon>
        <taxon>Cytophagia</taxon>
        <taxon>Cytophagales</taxon>
        <taxon>Cytophagaceae</taxon>
        <taxon>Spirosoma</taxon>
    </lineage>
</organism>
<dbReference type="AlphaFoldDB" id="A0A2T0TI39"/>
<evidence type="ECO:0000313" key="5">
    <source>
        <dbReference type="Proteomes" id="UP000238375"/>
    </source>
</evidence>
<reference evidence="4 5" key="1">
    <citation type="submission" date="2018-03" db="EMBL/GenBank/DDBJ databases">
        <title>Genomic Encyclopedia of Archaeal and Bacterial Type Strains, Phase II (KMG-II): from individual species to whole genera.</title>
        <authorList>
            <person name="Goeker M."/>
        </authorList>
    </citation>
    <scope>NUCLEOTIDE SEQUENCE [LARGE SCALE GENOMIC DNA]</scope>
    <source>
        <strain evidence="4 5">DSM 28354</strain>
    </source>
</reference>
<dbReference type="GO" id="GO:0005975">
    <property type="term" value="P:carbohydrate metabolic process"/>
    <property type="evidence" value="ECO:0007669"/>
    <property type="project" value="InterPro"/>
</dbReference>
<dbReference type="EMBL" id="PVTE01000002">
    <property type="protein sequence ID" value="PRY45376.1"/>
    <property type="molecule type" value="Genomic_DNA"/>
</dbReference>
<evidence type="ECO:0000313" key="4">
    <source>
        <dbReference type="EMBL" id="PRY45376.1"/>
    </source>
</evidence>
<comment type="caution">
    <text evidence="4">The sequence shown here is derived from an EMBL/GenBank/DDBJ whole genome shotgun (WGS) entry which is preliminary data.</text>
</comment>
<dbReference type="Proteomes" id="UP000238375">
    <property type="component" value="Unassembled WGS sequence"/>
</dbReference>
<dbReference type="CDD" id="cd09024">
    <property type="entry name" value="Aldose_epim_lacX"/>
    <property type="match status" value="1"/>
</dbReference>
<evidence type="ECO:0000256" key="2">
    <source>
        <dbReference type="ARBA" id="ARBA00011245"/>
    </source>
</evidence>
<sequence length="289" mass="32646">MTTLENDFLRVTIRPQGAELTSLLHKPTGIEHIWQADPAVWGWHAPTLFPIVGGSLNSELLIDGKNYPIERHGFARKLPFDLLDSTPTTAVWGLTSGKQTEPHFPYGFTFQISYALIDEQLTVTYRVFNQDTKTIYFSVGAHPAFSVPFNADESYDDYYIDFNQPEQLETHMLSKDGFFTGKTQPVPLDGYKLHLNEHLFDQDALVFKHLNSRRVSIRSKKHDHAVDVDFADFPYLGIWAKPGAPFVCIEPWLGYADSEGDQKSIEQKEAIQQVAVGGTFEASFTITLS</sequence>
<dbReference type="OrthoDB" id="9795355at2"/>
<name>A0A2T0TI39_9BACT</name>
<dbReference type="SUPFAM" id="SSF74650">
    <property type="entry name" value="Galactose mutarotase-like"/>
    <property type="match status" value="1"/>
</dbReference>
<accession>A0A2T0TI39</accession>
<comment type="cofactor">
    <cofactor evidence="1">
        <name>Ca(2+)</name>
        <dbReference type="ChEBI" id="CHEBI:29108"/>
    </cofactor>
</comment>
<dbReference type="GO" id="GO:0016853">
    <property type="term" value="F:isomerase activity"/>
    <property type="evidence" value="ECO:0007669"/>
    <property type="project" value="InterPro"/>
</dbReference>
<protein>
    <submittedName>
        <fullName evidence="4">Galactose mutarotase-like enzyme</fullName>
    </submittedName>
</protein>
<keyword evidence="3" id="KW-0106">Calcium</keyword>
<dbReference type="InterPro" id="IPR037481">
    <property type="entry name" value="LacX"/>
</dbReference>
<dbReference type="InterPro" id="IPR011013">
    <property type="entry name" value="Gal_mutarotase_sf_dom"/>
</dbReference>
<evidence type="ECO:0000256" key="3">
    <source>
        <dbReference type="ARBA" id="ARBA00022837"/>
    </source>
</evidence>
<dbReference type="InterPro" id="IPR014718">
    <property type="entry name" value="GH-type_carb-bd"/>
</dbReference>
<evidence type="ECO:0000256" key="1">
    <source>
        <dbReference type="ARBA" id="ARBA00001913"/>
    </source>
</evidence>
<dbReference type="RefSeq" id="WP_106136240.1">
    <property type="nucleotide sequence ID" value="NZ_PVTE01000002.1"/>
</dbReference>